<sequence>MGYLNILLTMCLFMGVLPDSVFSKNVLLHSRRVQTGVPYLMNRANTTQFDRMSLTTEKWARLFLKASEVIDYMYDLQEQRYGSSPIKHQALLFIYTTEILAAVHIFEKSLSLPNATVNIVFELAMHCPRQDVLGILLAVLDMETSISGAVVASSQMDCITSVLNTVATETVFKWRHILHVAEWIALTVDPPESEGGNILPHTNLPDFVTFLFISEESGSLTLDIAQKSRTEDFETGHRFYIPLEQTSAGKCQHKNVFSCVHHFSQSTTHPAVLVASLRKHAALYLLMQKSVMAGMRIPAVFLESEIDKTAYLVTEGNQTRWEGFSVALLNLLSEALDFTSIPFPVTDGGFYVQYEPEGNVLGIVGMWSPKAVMFQ</sequence>
<protein>
    <submittedName>
        <fullName evidence="2">Uncharacterized protein</fullName>
    </submittedName>
</protein>
<dbReference type="EMBL" id="BLXT01006904">
    <property type="protein sequence ID" value="GFO34470.1"/>
    <property type="molecule type" value="Genomic_DNA"/>
</dbReference>
<proteinExistence type="predicted"/>
<dbReference type="AlphaFoldDB" id="A0AAV4CRC4"/>
<comment type="caution">
    <text evidence="2">The sequence shown here is derived from an EMBL/GenBank/DDBJ whole genome shotgun (WGS) entry which is preliminary data.</text>
</comment>
<evidence type="ECO:0000313" key="3">
    <source>
        <dbReference type="Proteomes" id="UP000735302"/>
    </source>
</evidence>
<evidence type="ECO:0000313" key="2">
    <source>
        <dbReference type="EMBL" id="GFO34470.1"/>
    </source>
</evidence>
<dbReference type="Proteomes" id="UP000735302">
    <property type="component" value="Unassembled WGS sequence"/>
</dbReference>
<keyword evidence="3" id="KW-1185">Reference proteome</keyword>
<evidence type="ECO:0000256" key="1">
    <source>
        <dbReference type="SAM" id="SignalP"/>
    </source>
</evidence>
<organism evidence="2 3">
    <name type="scientific">Plakobranchus ocellatus</name>
    <dbReference type="NCBI Taxonomy" id="259542"/>
    <lineage>
        <taxon>Eukaryota</taxon>
        <taxon>Metazoa</taxon>
        <taxon>Spiralia</taxon>
        <taxon>Lophotrochozoa</taxon>
        <taxon>Mollusca</taxon>
        <taxon>Gastropoda</taxon>
        <taxon>Heterobranchia</taxon>
        <taxon>Euthyneura</taxon>
        <taxon>Panpulmonata</taxon>
        <taxon>Sacoglossa</taxon>
        <taxon>Placobranchoidea</taxon>
        <taxon>Plakobranchidae</taxon>
        <taxon>Plakobranchus</taxon>
    </lineage>
</organism>
<keyword evidence="1" id="KW-0732">Signal</keyword>
<gene>
    <name evidence="2" type="ORF">PoB_006097500</name>
</gene>
<name>A0AAV4CRC4_9GAST</name>
<feature type="signal peptide" evidence="1">
    <location>
        <begin position="1"/>
        <end position="23"/>
    </location>
</feature>
<accession>A0AAV4CRC4</accession>
<reference evidence="2 3" key="1">
    <citation type="journal article" date="2021" name="Elife">
        <title>Chloroplast acquisition without the gene transfer in kleptoplastic sea slugs, Plakobranchus ocellatus.</title>
        <authorList>
            <person name="Maeda T."/>
            <person name="Takahashi S."/>
            <person name="Yoshida T."/>
            <person name="Shimamura S."/>
            <person name="Takaki Y."/>
            <person name="Nagai Y."/>
            <person name="Toyoda A."/>
            <person name="Suzuki Y."/>
            <person name="Arimoto A."/>
            <person name="Ishii H."/>
            <person name="Satoh N."/>
            <person name="Nishiyama T."/>
            <person name="Hasebe M."/>
            <person name="Maruyama T."/>
            <person name="Minagawa J."/>
            <person name="Obokata J."/>
            <person name="Shigenobu S."/>
        </authorList>
    </citation>
    <scope>NUCLEOTIDE SEQUENCE [LARGE SCALE GENOMIC DNA]</scope>
</reference>
<feature type="chain" id="PRO_5043763883" evidence="1">
    <location>
        <begin position="24"/>
        <end position="375"/>
    </location>
</feature>